<evidence type="ECO:0000313" key="2">
    <source>
        <dbReference type="Ensembl" id="ENSSANP00000047263.1"/>
    </source>
</evidence>
<name>A0A671NM89_9TELE</name>
<feature type="compositionally biased region" description="Low complexity" evidence="1">
    <location>
        <begin position="84"/>
        <end position="96"/>
    </location>
</feature>
<dbReference type="Proteomes" id="UP000472260">
    <property type="component" value="Unassembled WGS sequence"/>
</dbReference>
<dbReference type="InterPro" id="IPR036610">
    <property type="entry name" value="PEBP-like_sf"/>
</dbReference>
<reference evidence="2" key="1">
    <citation type="submission" date="2025-08" db="UniProtKB">
        <authorList>
            <consortium name="Ensembl"/>
        </authorList>
    </citation>
    <scope>IDENTIFICATION</scope>
</reference>
<accession>A0A671NM89</accession>
<dbReference type="PANTHER" id="PTHR11362:SF147">
    <property type="entry name" value="PHOSPHATIDYLETHANOLAMINE BINDING PROTEIN"/>
    <property type="match status" value="1"/>
</dbReference>
<reference evidence="2" key="2">
    <citation type="submission" date="2025-09" db="UniProtKB">
        <authorList>
            <consortium name="Ensembl"/>
        </authorList>
    </citation>
    <scope>IDENTIFICATION</scope>
</reference>
<evidence type="ECO:0000256" key="1">
    <source>
        <dbReference type="SAM" id="MobiDB-lite"/>
    </source>
</evidence>
<dbReference type="PANTHER" id="PTHR11362">
    <property type="entry name" value="PHOSPHATIDYLETHANOLAMINE-BINDING PROTEIN"/>
    <property type="match status" value="1"/>
</dbReference>
<dbReference type="InterPro" id="IPR035810">
    <property type="entry name" value="PEBP_euk"/>
</dbReference>
<dbReference type="Gene3D" id="3.90.280.10">
    <property type="entry name" value="PEBP-like"/>
    <property type="match status" value="1"/>
</dbReference>
<dbReference type="SUPFAM" id="SSF49777">
    <property type="entry name" value="PEBP-like"/>
    <property type="match status" value="1"/>
</dbReference>
<protein>
    <submittedName>
        <fullName evidence="2">Uncharacterized protein</fullName>
    </submittedName>
</protein>
<keyword evidence="3" id="KW-1185">Reference proteome</keyword>
<sequence>MPVDMNEWTGSLALTEVEEQPAKPLTVKYGSLEIRSGESCFTFILQVQDRPTSIEWESCDPSKLYTLAMTDPDAPSRKDPKFRSQAASAAPKQSSPIALETTVENSRSSVSARNTASVLQSQGLASRQSGTTTCPNFTNSLLANNVEFLSFSAHFH</sequence>
<evidence type="ECO:0000313" key="3">
    <source>
        <dbReference type="Proteomes" id="UP000472260"/>
    </source>
</evidence>
<dbReference type="AlphaFoldDB" id="A0A671NM89"/>
<feature type="region of interest" description="Disordered" evidence="1">
    <location>
        <begin position="70"/>
        <end position="106"/>
    </location>
</feature>
<proteinExistence type="predicted"/>
<dbReference type="GO" id="GO:0043409">
    <property type="term" value="P:negative regulation of MAPK cascade"/>
    <property type="evidence" value="ECO:0007669"/>
    <property type="project" value="TreeGrafter"/>
</dbReference>
<dbReference type="Ensembl" id="ENSSANT00000050278.1">
    <property type="protein sequence ID" value="ENSSANP00000047263.1"/>
    <property type="gene ID" value="ENSSANG00000023835.1"/>
</dbReference>
<organism evidence="2 3">
    <name type="scientific">Sinocyclocheilus anshuiensis</name>
    <dbReference type="NCBI Taxonomy" id="1608454"/>
    <lineage>
        <taxon>Eukaryota</taxon>
        <taxon>Metazoa</taxon>
        <taxon>Chordata</taxon>
        <taxon>Craniata</taxon>
        <taxon>Vertebrata</taxon>
        <taxon>Euteleostomi</taxon>
        <taxon>Actinopterygii</taxon>
        <taxon>Neopterygii</taxon>
        <taxon>Teleostei</taxon>
        <taxon>Ostariophysi</taxon>
        <taxon>Cypriniformes</taxon>
        <taxon>Cyprinidae</taxon>
        <taxon>Cyprininae</taxon>
        <taxon>Sinocyclocheilus</taxon>
    </lineage>
</organism>